<evidence type="ECO:0000313" key="5">
    <source>
        <dbReference type="EMBL" id="KKK97356.1"/>
    </source>
</evidence>
<keyword evidence="2" id="KW-0808">Transferase</keyword>
<keyword evidence="1" id="KW-0489">Methyltransferase</keyword>
<dbReference type="InterPro" id="IPR002941">
    <property type="entry name" value="DNA_methylase_N4/N6"/>
</dbReference>
<evidence type="ECO:0000256" key="1">
    <source>
        <dbReference type="ARBA" id="ARBA00022603"/>
    </source>
</evidence>
<dbReference type="InterPro" id="IPR001091">
    <property type="entry name" value="RM_Methyltransferase"/>
</dbReference>
<dbReference type="PRINTS" id="PR00508">
    <property type="entry name" value="S21N4MTFRASE"/>
</dbReference>
<comment type="caution">
    <text evidence="5">The sequence shown here is derived from an EMBL/GenBank/DDBJ whole genome shotgun (WGS) entry which is preliminary data.</text>
</comment>
<dbReference type="GO" id="GO:0003677">
    <property type="term" value="F:DNA binding"/>
    <property type="evidence" value="ECO:0007669"/>
    <property type="project" value="InterPro"/>
</dbReference>
<protein>
    <recommendedName>
        <fullName evidence="4">DNA methylase N-4/N-6 domain-containing protein</fullName>
    </recommendedName>
</protein>
<dbReference type="Gene3D" id="3.40.50.150">
    <property type="entry name" value="Vaccinia Virus protein VP39"/>
    <property type="match status" value="2"/>
</dbReference>
<accession>A0A0F9CL76</accession>
<name>A0A0F9CL76_9ZZZZ</name>
<dbReference type="SUPFAM" id="SSF53335">
    <property type="entry name" value="S-adenosyl-L-methionine-dependent methyltransferases"/>
    <property type="match status" value="1"/>
</dbReference>
<dbReference type="AlphaFoldDB" id="A0A0F9CL76"/>
<dbReference type="EMBL" id="LAZR01046088">
    <property type="protein sequence ID" value="KKK97356.1"/>
    <property type="molecule type" value="Genomic_DNA"/>
</dbReference>
<dbReference type="GO" id="GO:0032259">
    <property type="term" value="P:methylation"/>
    <property type="evidence" value="ECO:0007669"/>
    <property type="project" value="UniProtKB-KW"/>
</dbReference>
<dbReference type="Pfam" id="PF01555">
    <property type="entry name" value="N6_N4_Mtase"/>
    <property type="match status" value="1"/>
</dbReference>
<dbReference type="GO" id="GO:0008170">
    <property type="term" value="F:N-methyltransferase activity"/>
    <property type="evidence" value="ECO:0007669"/>
    <property type="project" value="InterPro"/>
</dbReference>
<gene>
    <name evidence="5" type="ORF">LCGC14_2653590</name>
</gene>
<evidence type="ECO:0000256" key="3">
    <source>
        <dbReference type="SAM" id="MobiDB-lite"/>
    </source>
</evidence>
<feature type="domain" description="DNA methylase N-4/N-6" evidence="4">
    <location>
        <begin position="180"/>
        <end position="217"/>
    </location>
</feature>
<feature type="non-terminal residue" evidence="5">
    <location>
        <position position="1"/>
    </location>
</feature>
<evidence type="ECO:0000259" key="4">
    <source>
        <dbReference type="Pfam" id="PF01555"/>
    </source>
</evidence>
<proteinExistence type="predicted"/>
<organism evidence="5">
    <name type="scientific">marine sediment metagenome</name>
    <dbReference type="NCBI Taxonomy" id="412755"/>
    <lineage>
        <taxon>unclassified sequences</taxon>
        <taxon>metagenomes</taxon>
        <taxon>ecological metagenomes</taxon>
    </lineage>
</organism>
<feature type="region of interest" description="Disordered" evidence="3">
    <location>
        <begin position="26"/>
        <end position="65"/>
    </location>
</feature>
<sequence length="241" mass="27101">VFLLTKRERYYFDQDAVRESSIGKTHHDITGQGYRAPGQTPQAGNRKSEPLQGSHGTMGHDGDGMRMPEKWDNPLGRNIRTVWEIPTQNFSEAHFATFPEKLVEPMILSGCPKDVCTKCGQGRSKVYEPTEEYKKKLGSWQRGEELTKGFYAPDKQYSCTKELIFKGYTDCGCGAEYRPGIVADIFAGSGTTLKVAAQNGRDWLGIELKQEYIEMAYRRINEGETGISVKEQNAGQLPLFK</sequence>
<evidence type="ECO:0000256" key="2">
    <source>
        <dbReference type="ARBA" id="ARBA00022679"/>
    </source>
</evidence>
<dbReference type="InterPro" id="IPR029063">
    <property type="entry name" value="SAM-dependent_MTases_sf"/>
</dbReference>
<reference evidence="5" key="1">
    <citation type="journal article" date="2015" name="Nature">
        <title>Complex archaea that bridge the gap between prokaryotes and eukaryotes.</title>
        <authorList>
            <person name="Spang A."/>
            <person name="Saw J.H."/>
            <person name="Jorgensen S.L."/>
            <person name="Zaremba-Niedzwiedzka K."/>
            <person name="Martijn J."/>
            <person name="Lind A.E."/>
            <person name="van Eijk R."/>
            <person name="Schleper C."/>
            <person name="Guy L."/>
            <person name="Ettema T.J."/>
        </authorList>
    </citation>
    <scope>NUCLEOTIDE SEQUENCE</scope>
</reference>